<dbReference type="WBParaSite" id="scf7180000423977.g11963">
    <property type="protein sequence ID" value="scf7180000423977.g11963"/>
    <property type="gene ID" value="scf7180000423977.g11963"/>
</dbReference>
<protein>
    <submittedName>
        <fullName evidence="3">Uncharacterized protein</fullName>
    </submittedName>
</protein>
<dbReference type="InterPro" id="IPR011993">
    <property type="entry name" value="PH-like_dom_sf"/>
</dbReference>
<evidence type="ECO:0000313" key="3">
    <source>
        <dbReference type="WBParaSite" id="scf7180000423977.g11963"/>
    </source>
</evidence>
<reference evidence="3" key="1">
    <citation type="submission" date="2022-11" db="UniProtKB">
        <authorList>
            <consortium name="WormBaseParasite"/>
        </authorList>
    </citation>
    <scope>IDENTIFICATION</scope>
</reference>
<name>A0A915PB79_9BILA</name>
<feature type="region of interest" description="Disordered" evidence="1">
    <location>
        <begin position="32"/>
        <end position="78"/>
    </location>
</feature>
<evidence type="ECO:0000256" key="1">
    <source>
        <dbReference type="SAM" id="MobiDB-lite"/>
    </source>
</evidence>
<dbReference type="AlphaFoldDB" id="A0A915PB79"/>
<evidence type="ECO:0000313" key="2">
    <source>
        <dbReference type="Proteomes" id="UP000887560"/>
    </source>
</evidence>
<accession>A0A915PB79</accession>
<dbReference type="Proteomes" id="UP000887560">
    <property type="component" value="Unplaced"/>
</dbReference>
<feature type="compositionally biased region" description="Polar residues" evidence="1">
    <location>
        <begin position="41"/>
        <end position="78"/>
    </location>
</feature>
<proteinExistence type="predicted"/>
<organism evidence="2 3">
    <name type="scientific">Meloidogyne floridensis</name>
    <dbReference type="NCBI Taxonomy" id="298350"/>
    <lineage>
        <taxon>Eukaryota</taxon>
        <taxon>Metazoa</taxon>
        <taxon>Ecdysozoa</taxon>
        <taxon>Nematoda</taxon>
        <taxon>Chromadorea</taxon>
        <taxon>Rhabditida</taxon>
        <taxon>Tylenchina</taxon>
        <taxon>Tylenchomorpha</taxon>
        <taxon>Tylenchoidea</taxon>
        <taxon>Meloidogynidae</taxon>
        <taxon>Meloidogyninae</taxon>
        <taxon>Meloidogyne</taxon>
    </lineage>
</organism>
<dbReference type="Gene3D" id="2.30.29.30">
    <property type="entry name" value="Pleckstrin-homology domain (PH domain)/Phosphotyrosine-binding domain (PTB)"/>
    <property type="match status" value="1"/>
</dbReference>
<keyword evidence="2" id="KW-1185">Reference proteome</keyword>
<sequence length="78" mass="8777">PKRTYYLFDPERHAKDWCDAIDWAREQHFSSLNKSKDKLSTKTIGQNSDNQVGGNIQNSSSVTKLFSGRTKSPSSGVE</sequence>